<keyword evidence="3" id="KW-1185">Reference proteome</keyword>
<dbReference type="Proteomes" id="UP000193870">
    <property type="component" value="Unassembled WGS sequence"/>
</dbReference>
<protein>
    <submittedName>
        <fullName evidence="2">Uncharacterized protein</fullName>
    </submittedName>
</protein>
<accession>A0A1Y5RJE9</accession>
<dbReference type="RefSeq" id="WP_175484544.1">
    <property type="nucleotide sequence ID" value="NZ_FOPF01000001.1"/>
</dbReference>
<proteinExistence type="predicted"/>
<keyword evidence="1" id="KW-0472">Membrane</keyword>
<dbReference type="EMBL" id="FWFV01000001">
    <property type="protein sequence ID" value="SLN18703.1"/>
    <property type="molecule type" value="Genomic_DNA"/>
</dbReference>
<dbReference type="STRING" id="315423.SAMN04488020_101616"/>
<sequence>MDRQPAPDFTIAFLVSLAPLIFIALVAVWVASGLLGAFGVSYVADKGITRLGRRPDA</sequence>
<evidence type="ECO:0000256" key="1">
    <source>
        <dbReference type="SAM" id="Phobius"/>
    </source>
</evidence>
<evidence type="ECO:0000313" key="3">
    <source>
        <dbReference type="Proteomes" id="UP000193870"/>
    </source>
</evidence>
<keyword evidence="1" id="KW-0812">Transmembrane</keyword>
<reference evidence="2 3" key="1">
    <citation type="submission" date="2017-03" db="EMBL/GenBank/DDBJ databases">
        <authorList>
            <person name="Afonso C.L."/>
            <person name="Miller P.J."/>
            <person name="Scott M.A."/>
            <person name="Spackman E."/>
            <person name="Goraichik I."/>
            <person name="Dimitrov K.M."/>
            <person name="Suarez D.L."/>
            <person name="Swayne D.E."/>
        </authorList>
    </citation>
    <scope>NUCLEOTIDE SEQUENCE [LARGE SCALE GENOMIC DNA]</scope>
    <source>
        <strain evidence="2 3">CECT 7066</strain>
    </source>
</reference>
<keyword evidence="1" id="KW-1133">Transmembrane helix</keyword>
<dbReference type="AlphaFoldDB" id="A0A1Y5RJE9"/>
<gene>
    <name evidence="2" type="ORF">PAM7066_00617</name>
</gene>
<evidence type="ECO:0000313" key="2">
    <source>
        <dbReference type="EMBL" id="SLN18703.1"/>
    </source>
</evidence>
<feature type="transmembrane region" description="Helical" evidence="1">
    <location>
        <begin position="20"/>
        <end position="44"/>
    </location>
</feature>
<organism evidence="2 3">
    <name type="scientific">Palleronia marisminoris</name>
    <dbReference type="NCBI Taxonomy" id="315423"/>
    <lineage>
        <taxon>Bacteria</taxon>
        <taxon>Pseudomonadati</taxon>
        <taxon>Pseudomonadota</taxon>
        <taxon>Alphaproteobacteria</taxon>
        <taxon>Rhodobacterales</taxon>
        <taxon>Roseobacteraceae</taxon>
        <taxon>Palleronia</taxon>
    </lineage>
</organism>
<name>A0A1Y5RJE9_9RHOB</name>